<gene>
    <name evidence="3" type="ORF">AB0L16_00460</name>
</gene>
<reference evidence="3 4" key="1">
    <citation type="submission" date="2024-06" db="EMBL/GenBank/DDBJ databases">
        <title>The Natural Products Discovery Center: Release of the First 8490 Sequenced Strains for Exploring Actinobacteria Biosynthetic Diversity.</title>
        <authorList>
            <person name="Kalkreuter E."/>
            <person name="Kautsar S.A."/>
            <person name="Yang D."/>
            <person name="Bader C.D."/>
            <person name="Teijaro C.N."/>
            <person name="Fluegel L."/>
            <person name="Davis C.M."/>
            <person name="Simpson J.R."/>
            <person name="Lauterbach L."/>
            <person name="Steele A.D."/>
            <person name="Gui C."/>
            <person name="Meng S."/>
            <person name="Li G."/>
            <person name="Viehrig K."/>
            <person name="Ye F."/>
            <person name="Su P."/>
            <person name="Kiefer A.F."/>
            <person name="Nichols A."/>
            <person name="Cepeda A.J."/>
            <person name="Yan W."/>
            <person name="Fan B."/>
            <person name="Jiang Y."/>
            <person name="Adhikari A."/>
            <person name="Zheng C.-J."/>
            <person name="Schuster L."/>
            <person name="Cowan T.M."/>
            <person name="Smanski M.J."/>
            <person name="Chevrette M.G."/>
            <person name="De Carvalho L.P.S."/>
            <person name="Shen B."/>
        </authorList>
    </citation>
    <scope>NUCLEOTIDE SEQUENCE [LARGE SCALE GENOMIC DNA]</scope>
    <source>
        <strain evidence="3 4">NPDC052347</strain>
    </source>
</reference>
<dbReference type="EMBL" id="JBFAUK010000001">
    <property type="protein sequence ID" value="MEV5504943.1"/>
    <property type="molecule type" value="Genomic_DNA"/>
</dbReference>
<dbReference type="PANTHER" id="PTHR43205:SF7">
    <property type="entry name" value="PROSTAGLANDIN REDUCTASE 1"/>
    <property type="match status" value="1"/>
</dbReference>
<dbReference type="InterPro" id="IPR011032">
    <property type="entry name" value="GroES-like_sf"/>
</dbReference>
<dbReference type="InterPro" id="IPR041694">
    <property type="entry name" value="ADH_N_2"/>
</dbReference>
<dbReference type="Pfam" id="PF00107">
    <property type="entry name" value="ADH_zinc_N"/>
    <property type="match status" value="1"/>
</dbReference>
<proteinExistence type="predicted"/>
<protein>
    <submittedName>
        <fullName evidence="3">NADP-dependent oxidoreductase</fullName>
    </submittedName>
</protein>
<dbReference type="CDD" id="cd05288">
    <property type="entry name" value="PGDH"/>
    <property type="match status" value="1"/>
</dbReference>
<dbReference type="SMART" id="SM00829">
    <property type="entry name" value="PKS_ER"/>
    <property type="match status" value="1"/>
</dbReference>
<sequence>MSVTPAAGRAWHLVARPQGWPKPEDFALREEPVTEPGEGQILVRNLYMSVDPYMRGRMNESKSYVPPFSLNRPMSGGAIGEVIASRSAGFAVGDHVLHDLGWREYAVVDATRAVKADAGAAPLSAYLGALGMPGMTAYAGLFEVASFKEGDAVFVSGAAGAVGSQVGQMARLKGASRVIGSAGSDEKVRRLIEEYGFNAAFNYKKGPVAEQLAEAAPEGIDVYFDNVGGEHLEAAIGALNVHGRVTLCGAIAQYNATEPTPGPRNLVQAIGKRLRLQGMIVSDHGHLRQQFVDEVGGWIRSGELKYDETVVNGIDNAVEAFLGLLRGDNTGKMIVNLGAE</sequence>
<dbReference type="InterPro" id="IPR036291">
    <property type="entry name" value="NAD(P)-bd_dom_sf"/>
</dbReference>
<name>A0ABV3JPX0_STRON</name>
<dbReference type="SUPFAM" id="SSF50129">
    <property type="entry name" value="GroES-like"/>
    <property type="match status" value="1"/>
</dbReference>
<evidence type="ECO:0000313" key="4">
    <source>
        <dbReference type="Proteomes" id="UP001552594"/>
    </source>
</evidence>
<feature type="domain" description="Enoyl reductase (ER)" evidence="2">
    <location>
        <begin position="22"/>
        <end position="335"/>
    </location>
</feature>
<dbReference type="Gene3D" id="3.90.180.10">
    <property type="entry name" value="Medium-chain alcohol dehydrogenases, catalytic domain"/>
    <property type="match status" value="1"/>
</dbReference>
<keyword evidence="4" id="KW-1185">Reference proteome</keyword>
<dbReference type="RefSeq" id="WP_109281019.1">
    <property type="nucleotide sequence ID" value="NZ_JBFAUK010000001.1"/>
</dbReference>
<dbReference type="InterPro" id="IPR020843">
    <property type="entry name" value="ER"/>
</dbReference>
<comment type="caution">
    <text evidence="3">The sequence shown here is derived from an EMBL/GenBank/DDBJ whole genome shotgun (WGS) entry which is preliminary data.</text>
</comment>
<dbReference type="InterPro" id="IPR013149">
    <property type="entry name" value="ADH-like_C"/>
</dbReference>
<dbReference type="InterPro" id="IPR045010">
    <property type="entry name" value="MDR_fam"/>
</dbReference>
<evidence type="ECO:0000313" key="3">
    <source>
        <dbReference type="EMBL" id="MEV5504943.1"/>
    </source>
</evidence>
<dbReference type="Gene3D" id="3.40.50.720">
    <property type="entry name" value="NAD(P)-binding Rossmann-like Domain"/>
    <property type="match status" value="1"/>
</dbReference>
<dbReference type="PANTHER" id="PTHR43205">
    <property type="entry name" value="PROSTAGLANDIN REDUCTASE"/>
    <property type="match status" value="1"/>
</dbReference>
<dbReference type="Pfam" id="PF16884">
    <property type="entry name" value="ADH_N_2"/>
    <property type="match status" value="1"/>
</dbReference>
<evidence type="ECO:0000259" key="2">
    <source>
        <dbReference type="SMART" id="SM00829"/>
    </source>
</evidence>
<accession>A0ABV3JPX0</accession>
<dbReference type="SUPFAM" id="SSF51735">
    <property type="entry name" value="NAD(P)-binding Rossmann-fold domains"/>
    <property type="match status" value="1"/>
</dbReference>
<dbReference type="Proteomes" id="UP001552594">
    <property type="component" value="Unassembled WGS sequence"/>
</dbReference>
<keyword evidence="1" id="KW-0560">Oxidoreductase</keyword>
<organism evidence="3 4">
    <name type="scientific">Streptomyces orinoci</name>
    <name type="common">Streptoverticillium orinoci</name>
    <dbReference type="NCBI Taxonomy" id="67339"/>
    <lineage>
        <taxon>Bacteria</taxon>
        <taxon>Bacillati</taxon>
        <taxon>Actinomycetota</taxon>
        <taxon>Actinomycetes</taxon>
        <taxon>Kitasatosporales</taxon>
        <taxon>Streptomycetaceae</taxon>
        <taxon>Streptomyces</taxon>
    </lineage>
</organism>
<evidence type="ECO:0000256" key="1">
    <source>
        <dbReference type="ARBA" id="ARBA00023002"/>
    </source>
</evidence>